<dbReference type="EMBL" id="CAAE01006467">
    <property type="protein sequence ID" value="CAF89162.1"/>
    <property type="molecule type" value="Genomic_DNA"/>
</dbReference>
<evidence type="ECO:0000256" key="2">
    <source>
        <dbReference type="ARBA" id="ARBA00022692"/>
    </source>
</evidence>
<comment type="subcellular location">
    <subcellularLocation>
        <location evidence="1">Nucleus inner membrane</location>
    </subcellularLocation>
</comment>
<evidence type="ECO:0000259" key="6">
    <source>
        <dbReference type="PROSITE" id="PS51469"/>
    </source>
</evidence>
<dbReference type="KEGG" id="tng:GSTEN00002957G001"/>
<dbReference type="GO" id="GO:0043495">
    <property type="term" value="F:protein-membrane adaptor activity"/>
    <property type="evidence" value="ECO:0007669"/>
    <property type="project" value="TreeGrafter"/>
</dbReference>
<keyword evidence="3 5" id="KW-1133">Transmembrane helix</keyword>
<evidence type="ECO:0000256" key="4">
    <source>
        <dbReference type="ARBA" id="ARBA00023136"/>
    </source>
</evidence>
<dbReference type="PROSITE" id="PS51469">
    <property type="entry name" value="SUN"/>
    <property type="match status" value="2"/>
</dbReference>
<dbReference type="AlphaFoldDB" id="Q4TD70"/>
<dbReference type="GO" id="GO:0034993">
    <property type="term" value="C:meiotic nuclear membrane microtubule tethering complex"/>
    <property type="evidence" value="ECO:0007669"/>
    <property type="project" value="TreeGrafter"/>
</dbReference>
<evidence type="ECO:0000256" key="1">
    <source>
        <dbReference type="ARBA" id="ARBA00004540"/>
    </source>
</evidence>
<accession>Q4TD70</accession>
<dbReference type="InterPro" id="IPR012919">
    <property type="entry name" value="SUN_dom"/>
</dbReference>
<organism evidence="7">
    <name type="scientific">Tetraodon nigroviridis</name>
    <name type="common">Spotted green pufferfish</name>
    <name type="synonym">Chelonodon nigroviridis</name>
    <dbReference type="NCBI Taxonomy" id="99883"/>
    <lineage>
        <taxon>Eukaryota</taxon>
        <taxon>Metazoa</taxon>
        <taxon>Chordata</taxon>
        <taxon>Craniata</taxon>
        <taxon>Vertebrata</taxon>
        <taxon>Euteleostomi</taxon>
        <taxon>Actinopterygii</taxon>
        <taxon>Neopterygii</taxon>
        <taxon>Teleostei</taxon>
        <taxon>Neoteleostei</taxon>
        <taxon>Acanthomorphata</taxon>
        <taxon>Eupercaria</taxon>
        <taxon>Tetraodontiformes</taxon>
        <taxon>Tetradontoidea</taxon>
        <taxon>Tetraodontidae</taxon>
        <taxon>Tetraodon</taxon>
    </lineage>
</organism>
<gene>
    <name evidence="7" type="ORF">GSTENG00002957001</name>
</gene>
<reference evidence="7" key="2">
    <citation type="submission" date="2004-02" db="EMBL/GenBank/DDBJ databases">
        <authorList>
            <consortium name="Genoscope"/>
            <consortium name="Whitehead Institute Centre for Genome Research"/>
        </authorList>
    </citation>
    <scope>NUCLEOTIDE SEQUENCE</scope>
</reference>
<keyword evidence="2 5" id="KW-0812">Transmembrane</keyword>
<dbReference type="PANTHER" id="PTHR12911">
    <property type="entry name" value="SAD1/UNC-84-LIKE PROTEIN-RELATED"/>
    <property type="match status" value="1"/>
</dbReference>
<evidence type="ECO:0000313" key="7">
    <source>
        <dbReference type="EMBL" id="CAF89162.1"/>
    </source>
</evidence>
<evidence type="ECO:0000256" key="3">
    <source>
        <dbReference type="ARBA" id="ARBA00022989"/>
    </source>
</evidence>
<dbReference type="GO" id="GO:0005637">
    <property type="term" value="C:nuclear inner membrane"/>
    <property type="evidence" value="ECO:0007669"/>
    <property type="project" value="UniProtKB-SubCell"/>
</dbReference>
<protein>
    <submittedName>
        <fullName evidence="7">(spotted green pufferfish) hypothetical protein</fullName>
    </submittedName>
</protein>
<dbReference type="Gene3D" id="2.60.120.260">
    <property type="entry name" value="Galactose-binding domain-like"/>
    <property type="match status" value="2"/>
</dbReference>
<comment type="caution">
    <text evidence="7">The sequence shown here is derived from an EMBL/GenBank/DDBJ whole genome shotgun (WGS) entry which is preliminary data.</text>
</comment>
<feature type="transmembrane region" description="Helical" evidence="5">
    <location>
        <begin position="262"/>
        <end position="283"/>
    </location>
</feature>
<reference evidence="7" key="1">
    <citation type="journal article" date="2004" name="Nature">
        <title>Genome duplication in the teleost fish Tetraodon nigroviridis reveals the early vertebrate proto-karyotype.</title>
        <authorList>
            <person name="Jaillon O."/>
            <person name="Aury J.-M."/>
            <person name="Brunet F."/>
            <person name="Petit J.-L."/>
            <person name="Stange-Thomann N."/>
            <person name="Mauceli E."/>
            <person name="Bouneau L."/>
            <person name="Fischer C."/>
            <person name="Ozouf-Costaz C."/>
            <person name="Bernot A."/>
            <person name="Nicaud S."/>
            <person name="Jaffe D."/>
            <person name="Fisher S."/>
            <person name="Lutfalla G."/>
            <person name="Dossat C."/>
            <person name="Segurens B."/>
            <person name="Dasilva C."/>
            <person name="Salanoubat M."/>
            <person name="Levy M."/>
            <person name="Boudet N."/>
            <person name="Castellano S."/>
            <person name="Anthouard V."/>
            <person name="Jubin C."/>
            <person name="Castelli V."/>
            <person name="Katinka M."/>
            <person name="Vacherie B."/>
            <person name="Biemont C."/>
            <person name="Skalli Z."/>
            <person name="Cattolico L."/>
            <person name="Poulain J."/>
            <person name="De Berardinis V."/>
            <person name="Cruaud C."/>
            <person name="Duprat S."/>
            <person name="Brottier P."/>
            <person name="Coutanceau J.-P."/>
            <person name="Gouzy J."/>
            <person name="Parra G."/>
            <person name="Lardier G."/>
            <person name="Chapple C."/>
            <person name="McKernan K.J."/>
            <person name="McEwan P."/>
            <person name="Bosak S."/>
            <person name="Kellis M."/>
            <person name="Volff J.-N."/>
            <person name="Guigo R."/>
            <person name="Zody M.C."/>
            <person name="Mesirov J."/>
            <person name="Lindblad-Toh K."/>
            <person name="Birren B."/>
            <person name="Nusbaum C."/>
            <person name="Kahn D."/>
            <person name="Robinson-Rechavi M."/>
            <person name="Laudet V."/>
            <person name="Schachter V."/>
            <person name="Quetier F."/>
            <person name="Saurin W."/>
            <person name="Scarpelli C."/>
            <person name="Wincker P."/>
            <person name="Lander E.S."/>
            <person name="Weissenbach J."/>
            <person name="Roest Crollius H."/>
        </authorList>
    </citation>
    <scope>NUCLEOTIDE SEQUENCE [LARGE SCALE GENOMIC DNA]</scope>
</reference>
<evidence type="ECO:0000256" key="5">
    <source>
        <dbReference type="SAM" id="Phobius"/>
    </source>
</evidence>
<sequence length="511" mass="57984">MHIEKLRTKLNDVKRKLNHQLPDPNFWTNFALESHGAKVYKKQSSNTYEKIEGLKIFGIQIFSKVGPASVIQGQQPPIPGNCWSFSGSHGNLFIELSHMVTVSHVTLDHVPSSVVPADTISSAPRQFSVYVGIKQSCRRPSGDRDEDVLWFFFLSHRDFNRFMIHQSNLLPPGGATRQGLRSSLRLREKGYYDKEGKPTISYKEQIYRVFKQRCKHKGVRKPNTDSTDRYDTDYIFDYFDDSSSLGSSMSSKSNATPPTWTMVWSLVFFFLLGLALPIIFFGVTRIISFIRPSGSEQTLISSPVYLPVPTKMCENIMMHIEKLRTELNDVKRKLNHQLPDPNFWTNFALESHGAKVYKKQSSNTYEKIEGLTIFGIQIFSKVGPASVIQGQHPPIPGNCWSFPGSHGNLFIELSHMVTVSHVTLDHVSSSVVPADTISSAPRQFSVYGRQRLDDRAVHLGKFTYDLEGNPTQTFAVKVYDTIAFKYIDLQIDSNYGHADYTCFYGFRVHGL</sequence>
<dbReference type="PANTHER" id="PTHR12911:SF8">
    <property type="entry name" value="KLAROID PROTEIN-RELATED"/>
    <property type="match status" value="1"/>
</dbReference>
<dbReference type="InterPro" id="IPR045119">
    <property type="entry name" value="SUN1-5"/>
</dbReference>
<dbReference type="Pfam" id="PF07738">
    <property type="entry name" value="Sad1_UNC"/>
    <property type="match status" value="2"/>
</dbReference>
<feature type="domain" description="SUN" evidence="6">
    <location>
        <begin position="353"/>
        <end position="511"/>
    </location>
</feature>
<keyword evidence="4 5" id="KW-0472">Membrane</keyword>
<feature type="domain" description="SUN" evidence="6">
    <location>
        <begin position="36"/>
        <end position="211"/>
    </location>
</feature>
<name>Q4TD70_TETNG</name>
<proteinExistence type="predicted"/>
<dbReference type="OrthoDB" id="342281at2759"/>